<accession>A0A3M3YY40</accession>
<evidence type="ECO:0000313" key="1">
    <source>
        <dbReference type="EMBL" id="RMO87206.1"/>
    </source>
</evidence>
<dbReference type="AlphaFoldDB" id="A0A3M3YY40"/>
<gene>
    <name evidence="1" type="ORF">ALQ33_04468</name>
</gene>
<organism evidence="1 2">
    <name type="scientific">Pseudomonas syringae pv. philadelphi</name>
    <dbReference type="NCBI Taxonomy" id="251706"/>
    <lineage>
        <taxon>Bacteria</taxon>
        <taxon>Pseudomonadati</taxon>
        <taxon>Pseudomonadota</taxon>
        <taxon>Gammaproteobacteria</taxon>
        <taxon>Pseudomonadales</taxon>
        <taxon>Pseudomonadaceae</taxon>
        <taxon>Pseudomonas</taxon>
    </lineage>
</organism>
<proteinExistence type="predicted"/>
<reference evidence="1 2" key="1">
    <citation type="submission" date="2018-08" db="EMBL/GenBank/DDBJ databases">
        <title>Recombination of ecologically and evolutionarily significant loci maintains genetic cohesion in the Pseudomonas syringae species complex.</title>
        <authorList>
            <person name="Dillon M."/>
            <person name="Thakur S."/>
            <person name="Almeida R.N.D."/>
            <person name="Weir B.S."/>
            <person name="Guttman D.S."/>
        </authorList>
    </citation>
    <scope>NUCLEOTIDE SEQUENCE [LARGE SCALE GENOMIC DNA]</scope>
    <source>
        <strain evidence="1 2">ICMP 8902</strain>
    </source>
</reference>
<protein>
    <submittedName>
        <fullName evidence="1">AraC family transcriptional regulator</fullName>
    </submittedName>
</protein>
<evidence type="ECO:0000313" key="2">
    <source>
        <dbReference type="Proteomes" id="UP000279372"/>
    </source>
</evidence>
<comment type="caution">
    <text evidence="1">The sequence shown here is derived from an EMBL/GenBank/DDBJ whole genome shotgun (WGS) entry which is preliminary data.</text>
</comment>
<sequence length="49" mass="5666">MTLKRIRARLMNNNNVAINAAPNEAAPRPHLQRFQTCDIDECCNLHSFR</sequence>
<dbReference type="EMBL" id="RBQB01000206">
    <property type="protein sequence ID" value="RMO87206.1"/>
    <property type="molecule type" value="Genomic_DNA"/>
</dbReference>
<name>A0A3M3YY40_9PSED</name>
<dbReference type="Proteomes" id="UP000279372">
    <property type="component" value="Unassembled WGS sequence"/>
</dbReference>